<keyword evidence="1" id="KW-0472">Membrane</keyword>
<evidence type="ECO:0000256" key="1">
    <source>
        <dbReference type="SAM" id="Phobius"/>
    </source>
</evidence>
<proteinExistence type="predicted"/>
<keyword evidence="1" id="KW-1133">Transmembrane helix</keyword>
<dbReference type="AlphaFoldDB" id="A0A6J6IMI2"/>
<name>A0A6J6IMI2_9ZZZZ</name>
<keyword evidence="1" id="KW-0812">Transmembrane</keyword>
<accession>A0A6J6IMI2</accession>
<organism evidence="2">
    <name type="scientific">freshwater metagenome</name>
    <dbReference type="NCBI Taxonomy" id="449393"/>
    <lineage>
        <taxon>unclassified sequences</taxon>
        <taxon>metagenomes</taxon>
        <taxon>ecological metagenomes</taxon>
    </lineage>
</organism>
<reference evidence="2" key="1">
    <citation type="submission" date="2020-05" db="EMBL/GenBank/DDBJ databases">
        <authorList>
            <person name="Chiriac C."/>
            <person name="Salcher M."/>
            <person name="Ghai R."/>
            <person name="Kavagutti S V."/>
        </authorList>
    </citation>
    <scope>NUCLEOTIDE SEQUENCE</scope>
</reference>
<feature type="transmembrane region" description="Helical" evidence="1">
    <location>
        <begin position="6"/>
        <end position="25"/>
    </location>
</feature>
<sequence length="110" mass="12507">MGFWAWFWIWAALSIGALAIFALIAKSLWNRGVSAGHQVSRLVEKGLALSKAMETKPTLQAPESSLLADPITIQAKRKALQKLKTKKHEQRQRRLIASLKRFDPKESRFH</sequence>
<evidence type="ECO:0000313" key="2">
    <source>
        <dbReference type="EMBL" id="CAB4625791.1"/>
    </source>
</evidence>
<protein>
    <submittedName>
        <fullName evidence="2">Unannotated protein</fullName>
    </submittedName>
</protein>
<gene>
    <name evidence="2" type="ORF">UFOPK1909_00872</name>
</gene>
<dbReference type="EMBL" id="CAEZVD010000106">
    <property type="protein sequence ID" value="CAB4625791.1"/>
    <property type="molecule type" value="Genomic_DNA"/>
</dbReference>